<dbReference type="InterPro" id="IPR010730">
    <property type="entry name" value="HET"/>
</dbReference>
<dbReference type="AlphaFoldDB" id="A0A4Z1EXZ4"/>
<dbReference type="Proteomes" id="UP000297777">
    <property type="component" value="Unassembled WGS sequence"/>
</dbReference>
<dbReference type="Pfam" id="PF06985">
    <property type="entry name" value="HET"/>
    <property type="match status" value="1"/>
</dbReference>
<comment type="caution">
    <text evidence="2">The sequence shown here is derived from an EMBL/GenBank/DDBJ whole genome shotgun (WGS) entry which is preliminary data.</text>
</comment>
<evidence type="ECO:0000313" key="3">
    <source>
        <dbReference type="Proteomes" id="UP000297777"/>
    </source>
</evidence>
<keyword evidence="3" id="KW-1185">Reference proteome</keyword>
<gene>
    <name evidence="2" type="ORF">BTUL_0031g00450</name>
</gene>
<dbReference type="EMBL" id="PQXH01000031">
    <property type="protein sequence ID" value="TGO16179.1"/>
    <property type="molecule type" value="Genomic_DNA"/>
</dbReference>
<reference evidence="2 3" key="1">
    <citation type="submission" date="2017-12" db="EMBL/GenBank/DDBJ databases">
        <title>Comparative genomics of Botrytis spp.</title>
        <authorList>
            <person name="Valero-Jimenez C.A."/>
            <person name="Tapia P."/>
            <person name="Veloso J."/>
            <person name="Silva-Moreno E."/>
            <person name="Staats M."/>
            <person name="Valdes J.H."/>
            <person name="Van Kan J.A.L."/>
        </authorList>
    </citation>
    <scope>NUCLEOTIDE SEQUENCE [LARGE SCALE GENOMIC DNA]</scope>
    <source>
        <strain evidence="2 3">Bt9001</strain>
    </source>
</reference>
<evidence type="ECO:0000313" key="2">
    <source>
        <dbReference type="EMBL" id="TGO16179.1"/>
    </source>
</evidence>
<feature type="domain" description="Heterokaryon incompatibility" evidence="1">
    <location>
        <begin position="107"/>
        <end position="158"/>
    </location>
</feature>
<organism evidence="2 3">
    <name type="scientific">Botrytis tulipae</name>
    <dbReference type="NCBI Taxonomy" id="87230"/>
    <lineage>
        <taxon>Eukaryota</taxon>
        <taxon>Fungi</taxon>
        <taxon>Dikarya</taxon>
        <taxon>Ascomycota</taxon>
        <taxon>Pezizomycotina</taxon>
        <taxon>Leotiomycetes</taxon>
        <taxon>Helotiales</taxon>
        <taxon>Sclerotiniaceae</taxon>
        <taxon>Botrytis</taxon>
    </lineage>
</organism>
<protein>
    <recommendedName>
        <fullName evidence="1">Heterokaryon incompatibility domain-containing protein</fullName>
    </recommendedName>
</protein>
<sequence>MSKSASSIVLRPSRKGTNSLGLRFEFVREKNDEYPHSRRARILDPIWIDEGIILNWKDLCDRHHGTACEYPERLTRMDAIQPTRLIDAVAGCLVPAQSGVLSKGSVADKLPMTIKNAIDVVRLIGERYLWVDTLCIVQDDAETLQAELNSMARIYTTSCELDSLNRRSHLGGSNLAYSIQLSMALTPTMGFEDSKKLLPNETSNKT</sequence>
<dbReference type="PANTHER" id="PTHR33112:SF12">
    <property type="entry name" value="HETEROKARYON INCOMPATIBILITY DOMAIN-CONTAINING PROTEIN"/>
    <property type="match status" value="1"/>
</dbReference>
<dbReference type="OrthoDB" id="3563405at2759"/>
<accession>A0A4Z1EXZ4</accession>
<proteinExistence type="predicted"/>
<name>A0A4Z1EXZ4_9HELO</name>
<dbReference type="PANTHER" id="PTHR33112">
    <property type="entry name" value="DOMAIN PROTEIN, PUTATIVE-RELATED"/>
    <property type="match status" value="1"/>
</dbReference>
<evidence type="ECO:0000259" key="1">
    <source>
        <dbReference type="Pfam" id="PF06985"/>
    </source>
</evidence>